<dbReference type="KEGG" id="ppel:H6H00_19045"/>
<sequence length="571" mass="63160">MARFDTVIKNGMIIDGTRVPRYRGDIGIVDGKIASIGRIAESDADKVVDATGCIVAPGFIDLHTHYDAQVYWDPYCTLSGWHGVTSVVIGNCGFGFAPVRPEMRERMMLSMTRVEAIPFDSMKAGLPWDWVSYPEFLESLDRTPKGVNLLPYVPTGPLLVWVLGLQDAKDGREPTPDEMAEIKRLLHEAMDAGACGWSAQRLPATGGIANQRDYDGTPMPSDNMSDKTALELASVLAERNEGFIQMTYASGDPKHDGAHYAELAEVSGRPILYNVLQTNDFHPHRHRNTIKWLERMRERGLRVYGQAMTTAAGFTFTFEDWNLFDDSDAWAEATTGTLEEKMEKLGDPARRERLRTEISTGVTGPMENIVVLKCENPDLKKYHDLFLGEIAEAEGKSAVDVMLDIAVGDDLKAMFFAESFSNSLDLLKEVVAYPYSIYGVSDGGAHTKFLTAGRYPTETIIRFARDNDIISLEEAHWRLSAFPAFCAGFQDRGTLRQGAPADIVVYDLDQLAITDTEVVYDLPGNEWRRIQKAVGYRYIMVNGEVTMIDGKDTGATPGVVLRHGGASTGNG</sequence>
<evidence type="ECO:0000313" key="3">
    <source>
        <dbReference type="Proteomes" id="UP000515728"/>
    </source>
</evidence>
<dbReference type="SUPFAM" id="SSF51338">
    <property type="entry name" value="Composite domain of metallo-dependent hydrolases"/>
    <property type="match status" value="1"/>
</dbReference>
<dbReference type="PANTHER" id="PTHR11647:SF1">
    <property type="entry name" value="COLLAPSIN RESPONSE MEDIATOR PROTEIN"/>
    <property type="match status" value="1"/>
</dbReference>
<accession>A0A7G7MC22</accession>
<reference evidence="2 3" key="1">
    <citation type="submission" date="2020-08" db="EMBL/GenBank/DDBJ databases">
        <authorList>
            <person name="Mo P."/>
        </authorList>
    </citation>
    <scope>NUCLEOTIDE SEQUENCE [LARGE SCALE GENOMIC DNA]</scope>
    <source>
        <strain evidence="2 3">CGMCC 4.1532</strain>
    </source>
</reference>
<dbReference type="InterPro" id="IPR011059">
    <property type="entry name" value="Metal-dep_hydrolase_composite"/>
</dbReference>
<dbReference type="GO" id="GO:0005829">
    <property type="term" value="C:cytosol"/>
    <property type="evidence" value="ECO:0007669"/>
    <property type="project" value="TreeGrafter"/>
</dbReference>
<dbReference type="Pfam" id="PF07969">
    <property type="entry name" value="Amidohydro_3"/>
    <property type="match status" value="1"/>
</dbReference>
<dbReference type="AlphaFoldDB" id="A0A7G7MC22"/>
<dbReference type="InterPro" id="IPR050378">
    <property type="entry name" value="Metallo-dep_Hydrolases_sf"/>
</dbReference>
<dbReference type="Gene3D" id="3.20.20.140">
    <property type="entry name" value="Metal-dependent hydrolases"/>
    <property type="match status" value="2"/>
</dbReference>
<dbReference type="EMBL" id="CP060131">
    <property type="protein sequence ID" value="QNG50333.1"/>
    <property type="molecule type" value="Genomic_DNA"/>
</dbReference>
<dbReference type="Proteomes" id="UP000515728">
    <property type="component" value="Chromosome"/>
</dbReference>
<organism evidence="2 3">
    <name type="scientific">Pseudonocardia petroleophila</name>
    <dbReference type="NCBI Taxonomy" id="37331"/>
    <lineage>
        <taxon>Bacteria</taxon>
        <taxon>Bacillati</taxon>
        <taxon>Actinomycetota</taxon>
        <taxon>Actinomycetes</taxon>
        <taxon>Pseudonocardiales</taxon>
        <taxon>Pseudonocardiaceae</taxon>
        <taxon>Pseudonocardia</taxon>
    </lineage>
</organism>
<dbReference type="GO" id="GO:0016812">
    <property type="term" value="F:hydrolase activity, acting on carbon-nitrogen (but not peptide) bonds, in cyclic amides"/>
    <property type="evidence" value="ECO:0007669"/>
    <property type="project" value="TreeGrafter"/>
</dbReference>
<evidence type="ECO:0000313" key="2">
    <source>
        <dbReference type="EMBL" id="QNG50333.1"/>
    </source>
</evidence>
<evidence type="ECO:0000259" key="1">
    <source>
        <dbReference type="Pfam" id="PF07969"/>
    </source>
</evidence>
<dbReference type="InterPro" id="IPR013108">
    <property type="entry name" value="Amidohydro_3"/>
</dbReference>
<gene>
    <name evidence="2" type="ORF">H6H00_19045</name>
</gene>
<protein>
    <submittedName>
        <fullName evidence="2">Amidohydrolase family protein</fullName>
    </submittedName>
</protein>
<feature type="domain" description="Amidohydrolase 3" evidence="1">
    <location>
        <begin position="46"/>
        <end position="546"/>
    </location>
</feature>
<proteinExistence type="predicted"/>
<name>A0A7G7MC22_9PSEU</name>
<keyword evidence="3" id="KW-1185">Reference proteome</keyword>
<dbReference type="PANTHER" id="PTHR11647">
    <property type="entry name" value="HYDRANTOINASE/DIHYDROPYRIMIDINASE FAMILY MEMBER"/>
    <property type="match status" value="1"/>
</dbReference>
<dbReference type="SUPFAM" id="SSF51556">
    <property type="entry name" value="Metallo-dependent hydrolases"/>
    <property type="match status" value="1"/>
</dbReference>
<dbReference type="RefSeq" id="WP_185717095.1">
    <property type="nucleotide sequence ID" value="NZ_BAAAWI010000001.1"/>
</dbReference>
<dbReference type="InterPro" id="IPR032466">
    <property type="entry name" value="Metal_Hydrolase"/>
</dbReference>